<dbReference type="Pfam" id="PF14114">
    <property type="entry name" value="DUF4286"/>
    <property type="match status" value="1"/>
</dbReference>
<keyword evidence="2" id="KW-1185">Reference proteome</keyword>
<accession>A0A1S1PD72</accession>
<protein>
    <recommendedName>
        <fullName evidence="3">Ethyl tert-butyl ether degradation protein EthD</fullName>
    </recommendedName>
</protein>
<proteinExistence type="predicted"/>
<comment type="caution">
    <text evidence="1">The sequence shown here is derived from an EMBL/GenBank/DDBJ whole genome shotgun (WGS) entry which is preliminary data.</text>
</comment>
<dbReference type="AlphaFoldDB" id="A0A1S1PD72"/>
<sequence length="110" mass="12524">MPKGILVVQTRPVSAEREDEYNKWYSEEHVPDILKIPGFVGARRYRVRDTADVTADPGTLEYITIYEIEADDLATPLQDLRASSNAGRVRRSSSLQTDPPPIRTFYELID</sequence>
<evidence type="ECO:0000313" key="2">
    <source>
        <dbReference type="Proteomes" id="UP000179769"/>
    </source>
</evidence>
<evidence type="ECO:0000313" key="1">
    <source>
        <dbReference type="EMBL" id="OHV19660.1"/>
    </source>
</evidence>
<dbReference type="InterPro" id="IPR025563">
    <property type="entry name" value="DUF4286"/>
</dbReference>
<dbReference type="InterPro" id="IPR011008">
    <property type="entry name" value="Dimeric_a/b-barrel"/>
</dbReference>
<dbReference type="SUPFAM" id="SSF54909">
    <property type="entry name" value="Dimeric alpha+beta barrel"/>
    <property type="match status" value="1"/>
</dbReference>
<organism evidence="1 2">
    <name type="scientific">Parafrankia soli</name>
    <dbReference type="NCBI Taxonomy" id="2599596"/>
    <lineage>
        <taxon>Bacteria</taxon>
        <taxon>Bacillati</taxon>
        <taxon>Actinomycetota</taxon>
        <taxon>Actinomycetes</taxon>
        <taxon>Frankiales</taxon>
        <taxon>Frankiaceae</taxon>
        <taxon>Parafrankia</taxon>
    </lineage>
</organism>
<gene>
    <name evidence="1" type="ORF">BBK14_09150</name>
</gene>
<reference evidence="2" key="1">
    <citation type="submission" date="2016-07" db="EMBL/GenBank/DDBJ databases">
        <title>Frankia sp. NRRL B-16219 Genome sequencing.</title>
        <authorList>
            <person name="Ghodhbane-Gtari F."/>
            <person name="Swanson E."/>
            <person name="Gueddou A."/>
            <person name="Louati M."/>
            <person name="Nouioui I."/>
            <person name="Hezbri K."/>
            <person name="Abebe-Akele F."/>
            <person name="Simpson S."/>
            <person name="Morris K."/>
            <person name="Thomas K."/>
            <person name="Gtari M."/>
            <person name="Tisa L.S."/>
        </authorList>
    </citation>
    <scope>NUCLEOTIDE SEQUENCE [LARGE SCALE GENOMIC DNA]</scope>
    <source>
        <strain evidence="2">NRRL B-16219</strain>
    </source>
</reference>
<dbReference type="OrthoDB" id="3481501at2"/>
<dbReference type="Proteomes" id="UP000179769">
    <property type="component" value="Unassembled WGS sequence"/>
</dbReference>
<dbReference type="EMBL" id="MAXA01000279">
    <property type="protein sequence ID" value="OHV19660.1"/>
    <property type="molecule type" value="Genomic_DNA"/>
</dbReference>
<dbReference type="Gene3D" id="3.30.70.100">
    <property type="match status" value="1"/>
</dbReference>
<evidence type="ECO:0008006" key="3">
    <source>
        <dbReference type="Google" id="ProtNLM"/>
    </source>
</evidence>
<dbReference type="RefSeq" id="WP_071067129.1">
    <property type="nucleotide sequence ID" value="NZ_MAXA01000279.1"/>
</dbReference>
<name>A0A1S1PD72_9ACTN</name>